<evidence type="ECO:0000313" key="1">
    <source>
        <dbReference type="EMBL" id="KAK5173950.1"/>
    </source>
</evidence>
<sequence>MAEKELSSLLQQLHHSLSSHNYSSSKQLLSRAKLALLQINALVPTSETPQTHLVRAREVLELGALISIRLQDPESFTRYFQQLQLFYSLPEDRLPREGGNASKTTGLYLLLLLSQGDYAGFHTLLEGLEIAE</sequence>
<proteinExistence type="predicted"/>
<name>A0ABR0LI64_9PEZI</name>
<protein>
    <submittedName>
        <fullName evidence="1">Regulatory particle non-ATPase</fullName>
    </submittedName>
</protein>
<gene>
    <name evidence="1" type="primary">RPN12_3</name>
    <name evidence="1" type="ORF">LTR16_011593</name>
</gene>
<dbReference type="PANTHER" id="PTHR12387:SF0">
    <property type="entry name" value="26S PROTEASOME NON-ATPASE REGULATORY SUBUNIT 8"/>
    <property type="match status" value="1"/>
</dbReference>
<dbReference type="EMBL" id="JAVRRA010020060">
    <property type="protein sequence ID" value="KAK5173950.1"/>
    <property type="molecule type" value="Genomic_DNA"/>
</dbReference>
<comment type="caution">
    <text evidence="1">The sequence shown here is derived from an EMBL/GenBank/DDBJ whole genome shotgun (WGS) entry which is preliminary data.</text>
</comment>
<dbReference type="PANTHER" id="PTHR12387">
    <property type="entry name" value="26S PROTEASOME NON-ATPASE REGULATORY SUBUNIT 8"/>
    <property type="match status" value="1"/>
</dbReference>
<reference evidence="1 2" key="1">
    <citation type="submission" date="2023-08" db="EMBL/GenBank/DDBJ databases">
        <title>Black Yeasts Isolated from many extreme environments.</title>
        <authorList>
            <person name="Coleine C."/>
            <person name="Stajich J.E."/>
            <person name="Selbmann L."/>
        </authorList>
    </citation>
    <scope>NUCLEOTIDE SEQUENCE [LARGE SCALE GENOMIC DNA]</scope>
    <source>
        <strain evidence="1 2">CCFEE 536</strain>
    </source>
</reference>
<keyword evidence="2" id="KW-1185">Reference proteome</keyword>
<dbReference type="InterPro" id="IPR006746">
    <property type="entry name" value="26S_Psome_Rpn12"/>
</dbReference>
<accession>A0ABR0LI64</accession>
<feature type="non-terminal residue" evidence="1">
    <location>
        <position position="132"/>
    </location>
</feature>
<evidence type="ECO:0000313" key="2">
    <source>
        <dbReference type="Proteomes" id="UP001357485"/>
    </source>
</evidence>
<organism evidence="1 2">
    <name type="scientific">Cryomyces antarcticus</name>
    <dbReference type="NCBI Taxonomy" id="329879"/>
    <lineage>
        <taxon>Eukaryota</taxon>
        <taxon>Fungi</taxon>
        <taxon>Dikarya</taxon>
        <taxon>Ascomycota</taxon>
        <taxon>Pezizomycotina</taxon>
        <taxon>Dothideomycetes</taxon>
        <taxon>Dothideomycetes incertae sedis</taxon>
        <taxon>Cryomyces</taxon>
    </lineage>
</organism>
<dbReference type="Proteomes" id="UP001357485">
    <property type="component" value="Unassembled WGS sequence"/>
</dbReference>
<dbReference type="Gene3D" id="1.25.40.990">
    <property type="match status" value="1"/>
</dbReference>